<dbReference type="Pfam" id="PF00096">
    <property type="entry name" value="zf-C2H2"/>
    <property type="match status" value="4"/>
</dbReference>
<dbReference type="SMART" id="SM00355">
    <property type="entry name" value="ZnF_C2H2"/>
    <property type="match status" value="4"/>
</dbReference>
<keyword evidence="6" id="KW-0805">Transcription regulation</keyword>
<evidence type="ECO:0000256" key="9">
    <source>
        <dbReference type="ARBA" id="ARBA00023242"/>
    </source>
</evidence>
<dbReference type="SUPFAM" id="SSF57667">
    <property type="entry name" value="beta-beta-alpha zinc fingers"/>
    <property type="match status" value="2"/>
</dbReference>
<evidence type="ECO:0000256" key="4">
    <source>
        <dbReference type="ARBA" id="ARBA00022771"/>
    </source>
</evidence>
<keyword evidence="8" id="KW-0804">Transcription</keyword>
<dbReference type="PROSITE" id="PS50097">
    <property type="entry name" value="BTB"/>
    <property type="match status" value="1"/>
</dbReference>
<feature type="domain" description="C2H2-type" evidence="13">
    <location>
        <begin position="507"/>
        <end position="534"/>
    </location>
</feature>
<comment type="subcellular location">
    <subcellularLocation>
        <location evidence="1">Nucleus</location>
    </subcellularLocation>
</comment>
<keyword evidence="7" id="KW-0238">DNA-binding</keyword>
<dbReference type="Pfam" id="PF00651">
    <property type="entry name" value="BTB"/>
    <property type="match status" value="1"/>
</dbReference>
<dbReference type="AlphaFoldDB" id="A0A3B1IP28"/>
<evidence type="ECO:0000313" key="15">
    <source>
        <dbReference type="Proteomes" id="UP000018467"/>
    </source>
</evidence>
<accession>A0A3B1IP28</accession>
<evidence type="ECO:0000256" key="3">
    <source>
        <dbReference type="ARBA" id="ARBA00022737"/>
    </source>
</evidence>
<dbReference type="Gene3D" id="3.30.160.60">
    <property type="entry name" value="Classic Zinc Finger"/>
    <property type="match status" value="4"/>
</dbReference>
<evidence type="ECO:0000256" key="1">
    <source>
        <dbReference type="ARBA" id="ARBA00004123"/>
    </source>
</evidence>
<organism evidence="14 15">
    <name type="scientific">Astyanax mexicanus</name>
    <name type="common">Blind cave fish</name>
    <name type="synonym">Astyanax fasciatus mexicanus</name>
    <dbReference type="NCBI Taxonomy" id="7994"/>
    <lineage>
        <taxon>Eukaryota</taxon>
        <taxon>Metazoa</taxon>
        <taxon>Chordata</taxon>
        <taxon>Craniata</taxon>
        <taxon>Vertebrata</taxon>
        <taxon>Euteleostomi</taxon>
        <taxon>Actinopterygii</taxon>
        <taxon>Neopterygii</taxon>
        <taxon>Teleostei</taxon>
        <taxon>Ostariophysi</taxon>
        <taxon>Characiformes</taxon>
        <taxon>Characoidei</taxon>
        <taxon>Acestrorhamphidae</taxon>
        <taxon>Acestrorhamphinae</taxon>
        <taxon>Astyanax</taxon>
    </lineage>
</organism>
<name>A0A3B1IP28_ASTMX</name>
<evidence type="ECO:0000313" key="14">
    <source>
        <dbReference type="Ensembl" id="ENSAMXP00000031205.1"/>
    </source>
</evidence>
<dbReference type="PANTHER" id="PTHR46105:SF22">
    <property type="entry name" value="ZINC FINGER AND BTB DOMAIN CONTAINING 45"/>
    <property type="match status" value="1"/>
</dbReference>
<dbReference type="GO" id="GO:0005634">
    <property type="term" value="C:nucleus"/>
    <property type="evidence" value="ECO:0007669"/>
    <property type="project" value="UniProtKB-SubCell"/>
</dbReference>
<feature type="domain" description="C2H2-type" evidence="13">
    <location>
        <begin position="563"/>
        <end position="592"/>
    </location>
</feature>
<feature type="region of interest" description="Disordered" evidence="11">
    <location>
        <begin position="584"/>
        <end position="618"/>
    </location>
</feature>
<dbReference type="InParanoid" id="A0A3B1IP28"/>
<dbReference type="GO" id="GO:0008270">
    <property type="term" value="F:zinc ion binding"/>
    <property type="evidence" value="ECO:0007669"/>
    <property type="project" value="UniProtKB-KW"/>
</dbReference>
<evidence type="ECO:0000256" key="10">
    <source>
        <dbReference type="PROSITE-ProRule" id="PRU00042"/>
    </source>
</evidence>
<dbReference type="CDD" id="cd18229">
    <property type="entry name" value="BTB_POZ_ZBTB45"/>
    <property type="match status" value="1"/>
</dbReference>
<dbReference type="FunFam" id="3.30.160.60:FF:000304">
    <property type="entry name" value="Zinc finger and BTB domain-containing protein 20"/>
    <property type="match status" value="1"/>
</dbReference>
<keyword evidence="9" id="KW-0539">Nucleus</keyword>
<evidence type="ECO:0000256" key="11">
    <source>
        <dbReference type="SAM" id="MobiDB-lite"/>
    </source>
</evidence>
<keyword evidence="15" id="KW-1185">Reference proteome</keyword>
<dbReference type="STRING" id="7994.ENSAMXP00000031205"/>
<reference evidence="15" key="1">
    <citation type="submission" date="2013-03" db="EMBL/GenBank/DDBJ databases">
        <authorList>
            <person name="Jeffery W."/>
            <person name="Warren W."/>
            <person name="Wilson R.K."/>
        </authorList>
    </citation>
    <scope>NUCLEOTIDE SEQUENCE</scope>
    <source>
        <strain evidence="15">female</strain>
    </source>
</reference>
<reference evidence="14" key="3">
    <citation type="submission" date="2025-08" db="UniProtKB">
        <authorList>
            <consortium name="Ensembl"/>
        </authorList>
    </citation>
    <scope>IDENTIFICATION</scope>
</reference>
<dbReference type="InterPro" id="IPR000210">
    <property type="entry name" value="BTB/POZ_dom"/>
</dbReference>
<feature type="domain" description="BTB" evidence="12">
    <location>
        <begin position="33"/>
        <end position="96"/>
    </location>
</feature>
<sequence length="618" mass="66187">MSGTETVHYIHLHNASQSVLEALRSQRRKGLFCDVTVRIHDASLRAHACVLAAASPFFQDKLLLGHSEISVPPLVPAETVKQLVDFMYSGSLVVLHSQALCILTAASILQIKTVIDECTQIISQKRPLGATMPKQEEQGGGKGRESVGNVGGVGALQGYSYPLSECGAGVGSAAVLPDPQTLGGGGQPDSSGLEGIMPPLGDLLCRGEGLGAPGGGAMLKPASCTQEIYMLNQSADRNSAGTVVQNQNQNMPDPGRAQMNTPAPPGMGRDSLRGNGGAEFVAVGEELAVGMDRFNEEEEVEEREREGERERGAGHSRKQRQPLRLQVMGGEQVVVKDESVRDGDNLFELEERRDTHDNTHPSAYGQGGFYEDQAVFAGGYWPQADTSQTLVANPRSRSTKPLSPPTSSHGINNQMLFQYPVSESQPSSFFVGGPMGIDSMAESCQQAPPPAPMTPAPPPPASACVAGPSFTGQSSETSFDCSHCGKSLRSRKNYSKHMFIHSGQKPHQCSICWRSFSLRDYLLKHMVVHTGVRAFQCSVCSKRFTQKSSLNVHMRTHRVERTFSCTVCHRAFTHRTLLERHALQHQHPPIKPSNLDQGGGASMGGGSMGGANGAGPAS</sequence>
<evidence type="ECO:0000259" key="12">
    <source>
        <dbReference type="PROSITE" id="PS50097"/>
    </source>
</evidence>
<reference evidence="14" key="4">
    <citation type="submission" date="2025-09" db="UniProtKB">
        <authorList>
            <consortium name="Ensembl"/>
        </authorList>
    </citation>
    <scope>IDENTIFICATION</scope>
</reference>
<evidence type="ECO:0000259" key="13">
    <source>
        <dbReference type="PROSITE" id="PS50157"/>
    </source>
</evidence>
<dbReference type="InterPro" id="IPR050457">
    <property type="entry name" value="ZnFinger_BTB_dom_contain"/>
</dbReference>
<protein>
    <submittedName>
        <fullName evidence="14">Zinc finger and BTB domain-containing protein 45-like</fullName>
    </submittedName>
</protein>
<keyword evidence="2" id="KW-0479">Metal-binding</keyword>
<dbReference type="SUPFAM" id="SSF54695">
    <property type="entry name" value="POZ domain"/>
    <property type="match status" value="1"/>
</dbReference>
<dbReference type="Gene3D" id="3.30.710.10">
    <property type="entry name" value="Potassium Channel Kv1.1, Chain A"/>
    <property type="match status" value="1"/>
</dbReference>
<dbReference type="InterPro" id="IPR013087">
    <property type="entry name" value="Znf_C2H2_type"/>
</dbReference>
<reference evidence="15" key="2">
    <citation type="journal article" date="2014" name="Nat. Commun.">
        <title>The cavefish genome reveals candidate genes for eye loss.</title>
        <authorList>
            <person name="McGaugh S.E."/>
            <person name="Gross J.B."/>
            <person name="Aken B."/>
            <person name="Blin M."/>
            <person name="Borowsky R."/>
            <person name="Chalopin D."/>
            <person name="Hinaux H."/>
            <person name="Jeffery W.R."/>
            <person name="Keene A."/>
            <person name="Ma L."/>
            <person name="Minx P."/>
            <person name="Murphy D."/>
            <person name="O'Quin K.E."/>
            <person name="Retaux S."/>
            <person name="Rohner N."/>
            <person name="Searle S.M."/>
            <person name="Stahl B.A."/>
            <person name="Tabin C."/>
            <person name="Volff J.N."/>
            <person name="Yoshizawa M."/>
            <person name="Warren W.C."/>
        </authorList>
    </citation>
    <scope>NUCLEOTIDE SEQUENCE [LARGE SCALE GENOMIC DNA]</scope>
    <source>
        <strain evidence="15">female</strain>
    </source>
</reference>
<dbReference type="GO" id="GO:0000981">
    <property type="term" value="F:DNA-binding transcription factor activity, RNA polymerase II-specific"/>
    <property type="evidence" value="ECO:0007669"/>
    <property type="project" value="TreeGrafter"/>
</dbReference>
<feature type="compositionally biased region" description="Gly residues" evidence="11">
    <location>
        <begin position="597"/>
        <end position="618"/>
    </location>
</feature>
<keyword evidence="5" id="KW-0862">Zinc</keyword>
<dbReference type="GO" id="GO:0000978">
    <property type="term" value="F:RNA polymerase II cis-regulatory region sequence-specific DNA binding"/>
    <property type="evidence" value="ECO:0007669"/>
    <property type="project" value="TreeGrafter"/>
</dbReference>
<evidence type="ECO:0000256" key="7">
    <source>
        <dbReference type="ARBA" id="ARBA00023125"/>
    </source>
</evidence>
<keyword evidence="3" id="KW-0677">Repeat</keyword>
<dbReference type="PROSITE" id="PS00028">
    <property type="entry name" value="ZINC_FINGER_C2H2_1"/>
    <property type="match status" value="4"/>
</dbReference>
<evidence type="ECO:0000256" key="5">
    <source>
        <dbReference type="ARBA" id="ARBA00022833"/>
    </source>
</evidence>
<dbReference type="GeneTree" id="ENSGT00940000160859"/>
<dbReference type="PANTHER" id="PTHR46105">
    <property type="entry name" value="AGAP004733-PA"/>
    <property type="match status" value="1"/>
</dbReference>
<dbReference type="InterPro" id="IPR036236">
    <property type="entry name" value="Znf_C2H2_sf"/>
</dbReference>
<feature type="region of interest" description="Disordered" evidence="11">
    <location>
        <begin position="295"/>
        <end position="322"/>
    </location>
</feature>
<dbReference type="Ensembl" id="ENSAMXT00000050805.1">
    <property type="protein sequence ID" value="ENSAMXP00000031205.1"/>
    <property type="gene ID" value="ENSAMXG00000029284.1"/>
</dbReference>
<feature type="region of interest" description="Disordered" evidence="11">
    <location>
        <begin position="392"/>
        <end position="411"/>
    </location>
</feature>
<dbReference type="Proteomes" id="UP000018467">
    <property type="component" value="Unassembled WGS sequence"/>
</dbReference>
<feature type="compositionally biased region" description="Basic and acidic residues" evidence="11">
    <location>
        <begin position="302"/>
        <end position="313"/>
    </location>
</feature>
<feature type="domain" description="C2H2-type" evidence="13">
    <location>
        <begin position="479"/>
        <end position="506"/>
    </location>
</feature>
<dbReference type="PROSITE" id="PS50157">
    <property type="entry name" value="ZINC_FINGER_C2H2_2"/>
    <property type="match status" value="4"/>
</dbReference>
<keyword evidence="4 10" id="KW-0863">Zinc-finger</keyword>
<dbReference type="InterPro" id="IPR011333">
    <property type="entry name" value="SKP1/BTB/POZ_sf"/>
</dbReference>
<feature type="domain" description="C2H2-type" evidence="13">
    <location>
        <begin position="535"/>
        <end position="562"/>
    </location>
</feature>
<dbReference type="SMART" id="SM00225">
    <property type="entry name" value="BTB"/>
    <property type="match status" value="1"/>
</dbReference>
<proteinExistence type="predicted"/>
<evidence type="ECO:0000256" key="6">
    <source>
        <dbReference type="ARBA" id="ARBA00023015"/>
    </source>
</evidence>
<evidence type="ECO:0000256" key="2">
    <source>
        <dbReference type="ARBA" id="ARBA00022723"/>
    </source>
</evidence>
<dbReference type="FunFam" id="3.30.160.60:FF:000315">
    <property type="entry name" value="Zinc finger and BTB domain-containing protein 20"/>
    <property type="match status" value="1"/>
</dbReference>
<dbReference type="Bgee" id="ENSAMXG00000029284">
    <property type="expression patterns" value="Expressed in intestine and 13 other cell types or tissues"/>
</dbReference>
<evidence type="ECO:0000256" key="8">
    <source>
        <dbReference type="ARBA" id="ARBA00023163"/>
    </source>
</evidence>